<dbReference type="EMBL" id="CP034248">
    <property type="protein sequence ID" value="AZK45006.1"/>
    <property type="molecule type" value="Genomic_DNA"/>
</dbReference>
<name>A0A3S8RPW9_9BACL</name>
<evidence type="ECO:0000313" key="3">
    <source>
        <dbReference type="Proteomes" id="UP000273145"/>
    </source>
</evidence>
<evidence type="ECO:0000313" key="2">
    <source>
        <dbReference type="EMBL" id="AZK45006.1"/>
    </source>
</evidence>
<dbReference type="KEGG" id="plen:EIM92_01365"/>
<feature type="transmembrane region" description="Helical" evidence="1">
    <location>
        <begin position="12"/>
        <end position="32"/>
    </location>
</feature>
<feature type="transmembrane region" description="Helical" evidence="1">
    <location>
        <begin position="229"/>
        <end position="247"/>
    </location>
</feature>
<keyword evidence="1" id="KW-1133">Transmembrane helix</keyword>
<feature type="transmembrane region" description="Helical" evidence="1">
    <location>
        <begin position="156"/>
        <end position="176"/>
    </location>
</feature>
<accession>A0A3S8RPW9</accession>
<dbReference type="RefSeq" id="WP_125081141.1">
    <property type="nucleotide sequence ID" value="NZ_CP034248.1"/>
</dbReference>
<dbReference type="OrthoDB" id="2564821at2"/>
<organism evidence="2 3">
    <name type="scientific">Paenibacillus lentus</name>
    <dbReference type="NCBI Taxonomy" id="1338368"/>
    <lineage>
        <taxon>Bacteria</taxon>
        <taxon>Bacillati</taxon>
        <taxon>Bacillota</taxon>
        <taxon>Bacilli</taxon>
        <taxon>Bacillales</taxon>
        <taxon>Paenibacillaceae</taxon>
        <taxon>Paenibacillus</taxon>
    </lineage>
</organism>
<evidence type="ECO:0000256" key="1">
    <source>
        <dbReference type="SAM" id="Phobius"/>
    </source>
</evidence>
<feature type="transmembrane region" description="Helical" evidence="1">
    <location>
        <begin position="196"/>
        <end position="217"/>
    </location>
</feature>
<keyword evidence="3" id="KW-1185">Reference proteome</keyword>
<proteinExistence type="predicted"/>
<gene>
    <name evidence="2" type="ORF">EIM92_01365</name>
</gene>
<keyword evidence="1" id="KW-0472">Membrane</keyword>
<dbReference type="Proteomes" id="UP000273145">
    <property type="component" value="Chromosome"/>
</dbReference>
<dbReference type="AlphaFoldDB" id="A0A3S8RPW9"/>
<reference evidence="2 3" key="1">
    <citation type="submission" date="2018-11" db="EMBL/GenBank/DDBJ databases">
        <title>Genome sequencing of Paenibacillus lentus DSM25539(T).</title>
        <authorList>
            <person name="Kook J.-K."/>
            <person name="Park S.-N."/>
            <person name="Lim Y.K."/>
        </authorList>
    </citation>
    <scope>NUCLEOTIDE SEQUENCE [LARGE SCALE GENOMIC DNA]</scope>
    <source>
        <strain evidence="2 3">DSM 25539</strain>
    </source>
</reference>
<protein>
    <submittedName>
        <fullName evidence="2">Uncharacterized protein</fullName>
    </submittedName>
</protein>
<keyword evidence="1" id="KW-0812">Transmembrane</keyword>
<sequence>MSLSDWIVWPSLYSPTAVILAPALILFIWQYGASKRRTTHKINVRLERLHRSLEIYAAATGALLREIDGQNEPSSAEHAQLVDKLLACKAAPYATEDLLAQITAYTMNEGDRTRLTLLLRTIERETERLVEERSVLLRRTEKPGWGWSLWQQFHHALPFIFTVGIFMLVLWLLGSLDSLGYIGDERWSTSEDQWSLLYIWTRFLSCLFSLLILYPYLRGWRRESSSSLLQRWLAVIIALTALLHMIGLSWAPYIFTLQLLLFLAGFRFSHNKPRKSRPFVGHYFEENELSALEAQLVDSPDLDMDSGLKSKDSGSP</sequence>